<dbReference type="Proteomes" id="UP001075354">
    <property type="component" value="Chromosome 1"/>
</dbReference>
<reference evidence="2" key="1">
    <citation type="submission" date="2022-12" db="EMBL/GenBank/DDBJ databases">
        <title>Chromosome-level genome assembly of the bean flower thrips Megalurothrips usitatus.</title>
        <authorList>
            <person name="Ma L."/>
            <person name="Liu Q."/>
            <person name="Li H."/>
            <person name="Cai W."/>
        </authorList>
    </citation>
    <scope>NUCLEOTIDE SEQUENCE</scope>
    <source>
        <strain evidence="2">Cailab_2022a</strain>
    </source>
</reference>
<keyword evidence="1" id="KW-0732">Signal</keyword>
<accession>A0AAV7Y0P0</accession>
<organism evidence="2 3">
    <name type="scientific">Megalurothrips usitatus</name>
    <name type="common">bean blossom thrips</name>
    <dbReference type="NCBI Taxonomy" id="439358"/>
    <lineage>
        <taxon>Eukaryota</taxon>
        <taxon>Metazoa</taxon>
        <taxon>Ecdysozoa</taxon>
        <taxon>Arthropoda</taxon>
        <taxon>Hexapoda</taxon>
        <taxon>Insecta</taxon>
        <taxon>Pterygota</taxon>
        <taxon>Neoptera</taxon>
        <taxon>Paraneoptera</taxon>
        <taxon>Thysanoptera</taxon>
        <taxon>Terebrantia</taxon>
        <taxon>Thripoidea</taxon>
        <taxon>Thripidae</taxon>
        <taxon>Megalurothrips</taxon>
    </lineage>
</organism>
<dbReference type="EMBL" id="JAPTSV010000001">
    <property type="protein sequence ID" value="KAJ1531347.1"/>
    <property type="molecule type" value="Genomic_DNA"/>
</dbReference>
<feature type="signal peptide" evidence="1">
    <location>
        <begin position="1"/>
        <end position="23"/>
    </location>
</feature>
<evidence type="ECO:0000313" key="3">
    <source>
        <dbReference type="Proteomes" id="UP001075354"/>
    </source>
</evidence>
<protein>
    <submittedName>
        <fullName evidence="2">Uncharacterized protein</fullName>
    </submittedName>
</protein>
<proteinExistence type="predicted"/>
<sequence>MTSKAAFLLLSAVLVIAIHEASCWTYAQVDLCVNFRKNTDTDFVKCAKNNLVTKKGTTKQQDSNFINCVKGIRESTFGATEVVNCLNSK</sequence>
<name>A0AAV7Y0P0_9NEOP</name>
<feature type="chain" id="PRO_5043854771" evidence="1">
    <location>
        <begin position="24"/>
        <end position="89"/>
    </location>
</feature>
<gene>
    <name evidence="2" type="ORF">ONE63_000031</name>
</gene>
<dbReference type="AlphaFoldDB" id="A0AAV7Y0P0"/>
<comment type="caution">
    <text evidence="2">The sequence shown here is derived from an EMBL/GenBank/DDBJ whole genome shotgun (WGS) entry which is preliminary data.</text>
</comment>
<evidence type="ECO:0000313" key="2">
    <source>
        <dbReference type="EMBL" id="KAJ1531347.1"/>
    </source>
</evidence>
<evidence type="ECO:0000256" key="1">
    <source>
        <dbReference type="SAM" id="SignalP"/>
    </source>
</evidence>
<keyword evidence="3" id="KW-1185">Reference proteome</keyword>